<evidence type="ECO:0008006" key="4">
    <source>
        <dbReference type="Google" id="ProtNLM"/>
    </source>
</evidence>
<dbReference type="Proteomes" id="UP000220106">
    <property type="component" value="Unassembled WGS sequence"/>
</dbReference>
<dbReference type="EMBL" id="NUEQ01000021">
    <property type="protein sequence ID" value="PEJ32959.1"/>
    <property type="molecule type" value="Genomic_DNA"/>
</dbReference>
<comment type="caution">
    <text evidence="2">The sequence shown here is derived from an EMBL/GenBank/DDBJ whole genome shotgun (WGS) entry which is preliminary data.</text>
</comment>
<keyword evidence="1" id="KW-0812">Transmembrane</keyword>
<keyword evidence="1" id="KW-0472">Membrane</keyword>
<dbReference type="Pfam" id="PF14154">
    <property type="entry name" value="DUF4306"/>
    <property type="match status" value="1"/>
</dbReference>
<organism evidence="2 3">
    <name type="scientific">Peribacillus butanolivorans</name>
    <dbReference type="NCBI Taxonomy" id="421767"/>
    <lineage>
        <taxon>Bacteria</taxon>
        <taxon>Bacillati</taxon>
        <taxon>Bacillota</taxon>
        <taxon>Bacilli</taxon>
        <taxon>Bacillales</taxon>
        <taxon>Bacillaceae</taxon>
        <taxon>Peribacillus</taxon>
    </lineage>
</organism>
<evidence type="ECO:0000256" key="1">
    <source>
        <dbReference type="SAM" id="Phobius"/>
    </source>
</evidence>
<sequence>MKYIFQIVIATLFLLFFTFCTWYEGSEILDNPWEWKYSTHFSQMLNDQVVDANDISDLDYFVYAAKFKPLFPSLMIITALYISILLGSMLFKRSAKKIALFLSGLGVLLLLLSSYTHLMYQFII</sequence>
<evidence type="ECO:0000313" key="3">
    <source>
        <dbReference type="Proteomes" id="UP000220106"/>
    </source>
</evidence>
<feature type="transmembrane region" description="Helical" evidence="1">
    <location>
        <begin position="70"/>
        <end position="91"/>
    </location>
</feature>
<proteinExistence type="predicted"/>
<accession>A0AAX0S2X7</accession>
<dbReference type="AlphaFoldDB" id="A0AAX0S2X7"/>
<dbReference type="RefSeq" id="WP_098176160.1">
    <property type="nucleotide sequence ID" value="NZ_NUEQ01000021.1"/>
</dbReference>
<gene>
    <name evidence="2" type="ORF">CN689_12800</name>
</gene>
<protein>
    <recommendedName>
        <fullName evidence="4">DUF4306 domain-containing protein</fullName>
    </recommendedName>
</protein>
<reference evidence="2 3" key="1">
    <citation type="submission" date="2017-09" db="EMBL/GenBank/DDBJ databases">
        <title>Large-scale bioinformatics analysis of Bacillus genomes uncovers conserved roles of natural products in bacterial physiology.</title>
        <authorList>
            <consortium name="Agbiome Team Llc"/>
            <person name="Bleich R.M."/>
            <person name="Kirk G.J."/>
            <person name="Santa Maria K.C."/>
            <person name="Allen S.E."/>
            <person name="Farag S."/>
            <person name="Shank E.A."/>
            <person name="Bowers A."/>
        </authorList>
    </citation>
    <scope>NUCLEOTIDE SEQUENCE [LARGE SCALE GENOMIC DNA]</scope>
    <source>
        <strain evidence="2 3">AFS003229</strain>
    </source>
</reference>
<keyword evidence="1" id="KW-1133">Transmembrane helix</keyword>
<name>A0AAX0S2X7_9BACI</name>
<feature type="transmembrane region" description="Helical" evidence="1">
    <location>
        <begin position="98"/>
        <end position="118"/>
    </location>
</feature>
<dbReference type="InterPro" id="IPR025440">
    <property type="entry name" value="DUF4306"/>
</dbReference>
<evidence type="ECO:0000313" key="2">
    <source>
        <dbReference type="EMBL" id="PEJ32959.1"/>
    </source>
</evidence>